<dbReference type="InterPro" id="IPR045782">
    <property type="entry name" value="TrbL_3"/>
</dbReference>
<reference evidence="3" key="1">
    <citation type="submission" date="2023-03" db="EMBL/GenBank/DDBJ databases">
        <title>Actinoallomurus iriomotensis NBRC 103681.</title>
        <authorList>
            <person name="Ichikawa N."/>
            <person name="Sato H."/>
            <person name="Tonouchi N."/>
        </authorList>
    </citation>
    <scope>NUCLEOTIDE SEQUENCE</scope>
    <source>
        <strain evidence="3">NBRC 103681</strain>
    </source>
</reference>
<gene>
    <name evidence="3" type="ORF">Airi01_074750</name>
</gene>
<dbReference type="PANTHER" id="PTHR24216:SF65">
    <property type="entry name" value="PAXILLIN-LIKE PROTEIN 1"/>
    <property type="match status" value="1"/>
</dbReference>
<feature type="transmembrane region" description="Helical" evidence="2">
    <location>
        <begin position="365"/>
        <end position="384"/>
    </location>
</feature>
<evidence type="ECO:0000313" key="4">
    <source>
        <dbReference type="Proteomes" id="UP001165135"/>
    </source>
</evidence>
<dbReference type="Pfam" id="PF19590">
    <property type="entry name" value="TrbL_3"/>
    <property type="match status" value="1"/>
</dbReference>
<evidence type="ECO:0000256" key="1">
    <source>
        <dbReference type="SAM" id="MobiDB-lite"/>
    </source>
</evidence>
<feature type="region of interest" description="Disordered" evidence="1">
    <location>
        <begin position="420"/>
        <end position="588"/>
    </location>
</feature>
<feature type="transmembrane region" description="Helical" evidence="2">
    <location>
        <begin position="176"/>
        <end position="197"/>
    </location>
</feature>
<organism evidence="3 4">
    <name type="scientific">Actinoallomurus iriomotensis</name>
    <dbReference type="NCBI Taxonomy" id="478107"/>
    <lineage>
        <taxon>Bacteria</taxon>
        <taxon>Bacillati</taxon>
        <taxon>Actinomycetota</taxon>
        <taxon>Actinomycetes</taxon>
        <taxon>Streptosporangiales</taxon>
        <taxon>Thermomonosporaceae</taxon>
        <taxon>Actinoallomurus</taxon>
    </lineage>
</organism>
<feature type="compositionally biased region" description="Low complexity" evidence="1">
    <location>
        <begin position="83"/>
        <end position="109"/>
    </location>
</feature>
<feature type="region of interest" description="Disordered" evidence="1">
    <location>
        <begin position="53"/>
        <end position="118"/>
    </location>
</feature>
<accession>A0A9W6VNV3</accession>
<keyword evidence="2" id="KW-1133">Transmembrane helix</keyword>
<comment type="caution">
    <text evidence="3">The sequence shown here is derived from an EMBL/GenBank/DDBJ whole genome shotgun (WGS) entry which is preliminary data.</text>
</comment>
<sequence>MHLLKPSRAWLPVIVAAWTMILIAVTAIGFAPTATAALPADGRAISRELAAPTPPVEALPDSSPPDSSAAVSSPPADTPTPSPASTTPPAASPGTASTASPGTSGAPGTDPTSPVAPDGGSGCGMLDLGCRAITGFFRAVVSAAVNPVFRFLAGSVLAAPRVDQISRVHSMWTTSVWVANSCFVLLVVIGGMLVMGHQSLQTSYTAKDIAPRLIVAVVAANANLLVIGPAIDMANAVSAALMGKGVDPAQAAKALQGLVLAATTGPNDVFLMLLALVAVIAAQVVVFTFALRLMALVLLTVAAPLALACHALPQTEGVARLWWRAIGGVLAIQVAQSLVLTAGLRVFFASDQKAVFGFRTPHSMLDLVLVICLFYILVRIPSWVVRMISRGGVSGSPLVRIVRTLAAVLIVRRVSALAGTRTTGKGGGPRRPPPAASQPPPSVPAPPSGGPVRGEQLELPLERPRHPPRGEQLPLERPGRPAPQPTAPAARWTQLRLPGTAARPPRWTQTSLPIRPRYVQTRLPAPPPRAGRQGDLPLPFPAPGTAAAGRSPRRLADAAALGDAEARARRHTARPHPGSTARSDRRNR</sequence>
<dbReference type="EMBL" id="BSTJ01000011">
    <property type="protein sequence ID" value="GLY79208.1"/>
    <property type="molecule type" value="Genomic_DNA"/>
</dbReference>
<feature type="transmembrane region" description="Helical" evidence="2">
    <location>
        <begin position="209"/>
        <end position="231"/>
    </location>
</feature>
<dbReference type="AlphaFoldDB" id="A0A9W6VNV3"/>
<keyword evidence="2" id="KW-0472">Membrane</keyword>
<proteinExistence type="predicted"/>
<feature type="compositionally biased region" description="Pro residues" evidence="1">
    <location>
        <begin position="430"/>
        <end position="449"/>
    </location>
</feature>
<feature type="compositionally biased region" description="Low complexity" evidence="1">
    <location>
        <begin position="60"/>
        <end position="75"/>
    </location>
</feature>
<feature type="transmembrane region" description="Helical" evidence="2">
    <location>
        <begin position="9"/>
        <end position="31"/>
    </location>
</feature>
<dbReference type="PANTHER" id="PTHR24216">
    <property type="entry name" value="PAXILLIN-RELATED"/>
    <property type="match status" value="1"/>
</dbReference>
<evidence type="ECO:0000256" key="2">
    <source>
        <dbReference type="SAM" id="Phobius"/>
    </source>
</evidence>
<name>A0A9W6VNV3_9ACTN</name>
<keyword evidence="2" id="KW-0812">Transmembrane</keyword>
<feature type="transmembrane region" description="Helical" evidence="2">
    <location>
        <begin position="321"/>
        <end position="344"/>
    </location>
</feature>
<feature type="compositionally biased region" description="Basic and acidic residues" evidence="1">
    <location>
        <begin position="460"/>
        <end position="469"/>
    </location>
</feature>
<feature type="transmembrane region" description="Helical" evidence="2">
    <location>
        <begin position="269"/>
        <end position="289"/>
    </location>
</feature>
<protein>
    <submittedName>
        <fullName evidence="3">Uncharacterized protein</fullName>
    </submittedName>
</protein>
<evidence type="ECO:0000313" key="3">
    <source>
        <dbReference type="EMBL" id="GLY79208.1"/>
    </source>
</evidence>
<dbReference type="Proteomes" id="UP001165135">
    <property type="component" value="Unassembled WGS sequence"/>
</dbReference>
<dbReference type="RefSeq" id="WP_285630330.1">
    <property type="nucleotide sequence ID" value="NZ_BSTJ01000011.1"/>
</dbReference>